<dbReference type="HOGENOM" id="CLU_034788_1_1_12"/>
<keyword evidence="2 5" id="KW-0812">Transmembrane</keyword>
<dbReference type="STRING" id="869212.Turpa_2990"/>
<dbReference type="InterPro" id="IPR038770">
    <property type="entry name" value="Na+/solute_symporter_sf"/>
</dbReference>
<feature type="transmembrane region" description="Helical" evidence="5">
    <location>
        <begin position="219"/>
        <end position="238"/>
    </location>
</feature>
<gene>
    <name evidence="6" type="ordered locus">Turpa_2990</name>
</gene>
<reference evidence="6 7" key="1">
    <citation type="submission" date="2012-06" db="EMBL/GenBank/DDBJ databases">
        <title>The complete chromosome of genome of Turneriella parva DSM 21527.</title>
        <authorList>
            <consortium name="US DOE Joint Genome Institute (JGI-PGF)"/>
            <person name="Lucas S."/>
            <person name="Han J."/>
            <person name="Lapidus A."/>
            <person name="Bruce D."/>
            <person name="Goodwin L."/>
            <person name="Pitluck S."/>
            <person name="Peters L."/>
            <person name="Kyrpides N."/>
            <person name="Mavromatis K."/>
            <person name="Ivanova N."/>
            <person name="Mikhailova N."/>
            <person name="Chertkov O."/>
            <person name="Detter J.C."/>
            <person name="Tapia R."/>
            <person name="Han C."/>
            <person name="Land M."/>
            <person name="Hauser L."/>
            <person name="Markowitz V."/>
            <person name="Cheng J.-F."/>
            <person name="Hugenholtz P."/>
            <person name="Woyke T."/>
            <person name="Wu D."/>
            <person name="Gronow S."/>
            <person name="Wellnitz S."/>
            <person name="Brambilla E."/>
            <person name="Klenk H.-P."/>
            <person name="Eisen J.A."/>
        </authorList>
    </citation>
    <scope>NUCLEOTIDE SEQUENCE [LARGE SCALE GENOMIC DNA]</scope>
    <source>
        <strain evidence="7">ATCC BAA-1111 / DSM 21527 / NCTC 11395 / H</strain>
    </source>
</reference>
<sequence>MNRLTQLFPLIAGSASAMALVYPAIFTWFGPLHIKIALAFIMFFTGLGLTAADFKRVVRKPGQVATGFFLQYTIMPALGFATALAFSLPPEIAAGLILVACCPGGTASNVITFLAKADVPLSVTMTAVSTIAAAVLTPALSAWLIGARVPVDAVAMTRDTALVILLPIALALGARRLLPQIARRLEHSANFLAVIAITLIVASIIGSSRTAILSGGLRIIAAVFTLHAGGFLLGYLFARLLRIPEVQCRTISIEVGMQNSGLGVVLATKHLTALAAVPCAISSLMHSLIGSLIAAWFARSAVTHAGAAGRPVN</sequence>
<proteinExistence type="predicted"/>
<evidence type="ECO:0000256" key="4">
    <source>
        <dbReference type="ARBA" id="ARBA00023136"/>
    </source>
</evidence>
<feature type="transmembrane region" description="Helical" evidence="5">
    <location>
        <begin position="33"/>
        <end position="52"/>
    </location>
</feature>
<keyword evidence="7" id="KW-1185">Reference proteome</keyword>
<feature type="transmembrane region" description="Helical" evidence="5">
    <location>
        <begin position="64"/>
        <end position="86"/>
    </location>
</feature>
<keyword evidence="3 5" id="KW-1133">Transmembrane helix</keyword>
<dbReference type="Gene3D" id="1.20.1530.20">
    <property type="match status" value="1"/>
</dbReference>
<dbReference type="Pfam" id="PF01758">
    <property type="entry name" value="SBF"/>
    <property type="match status" value="1"/>
</dbReference>
<dbReference type="RefSeq" id="WP_014804130.1">
    <property type="nucleotide sequence ID" value="NC_018020.1"/>
</dbReference>
<dbReference type="PANTHER" id="PTHR10361:SF28">
    <property type="entry name" value="P3 PROTEIN-RELATED"/>
    <property type="match status" value="1"/>
</dbReference>
<dbReference type="KEGG" id="tpx:Turpa_2990"/>
<keyword evidence="4 5" id="KW-0472">Membrane</keyword>
<dbReference type="InterPro" id="IPR002657">
    <property type="entry name" value="BilAc:Na_symport/Acr3"/>
</dbReference>
<evidence type="ECO:0000256" key="5">
    <source>
        <dbReference type="SAM" id="Phobius"/>
    </source>
</evidence>
<dbReference type="Proteomes" id="UP000006048">
    <property type="component" value="Chromosome"/>
</dbReference>
<evidence type="ECO:0000256" key="1">
    <source>
        <dbReference type="ARBA" id="ARBA00004141"/>
    </source>
</evidence>
<dbReference type="GO" id="GO:0016020">
    <property type="term" value="C:membrane"/>
    <property type="evidence" value="ECO:0007669"/>
    <property type="project" value="UniProtKB-SubCell"/>
</dbReference>
<dbReference type="AlphaFoldDB" id="I4B8M2"/>
<dbReference type="EMBL" id="CP002959">
    <property type="protein sequence ID" value="AFM13629.1"/>
    <property type="molecule type" value="Genomic_DNA"/>
</dbReference>
<feature type="transmembrane region" description="Helical" evidence="5">
    <location>
        <begin position="92"/>
        <end position="115"/>
    </location>
</feature>
<feature type="transmembrane region" description="Helical" evidence="5">
    <location>
        <begin position="127"/>
        <end position="149"/>
    </location>
</feature>
<dbReference type="InterPro" id="IPR004710">
    <property type="entry name" value="Bilac:Na_transpt"/>
</dbReference>
<feature type="transmembrane region" description="Helical" evidence="5">
    <location>
        <begin position="161"/>
        <end position="178"/>
    </location>
</feature>
<evidence type="ECO:0000256" key="3">
    <source>
        <dbReference type="ARBA" id="ARBA00022989"/>
    </source>
</evidence>
<feature type="transmembrane region" description="Helical" evidence="5">
    <location>
        <begin position="190"/>
        <end position="207"/>
    </location>
</feature>
<protein>
    <submittedName>
        <fullName evidence="6">Bile acid:sodium symporter</fullName>
    </submittedName>
</protein>
<evidence type="ECO:0000313" key="7">
    <source>
        <dbReference type="Proteomes" id="UP000006048"/>
    </source>
</evidence>
<evidence type="ECO:0000256" key="2">
    <source>
        <dbReference type="ARBA" id="ARBA00022692"/>
    </source>
</evidence>
<comment type="subcellular location">
    <subcellularLocation>
        <location evidence="1">Membrane</location>
        <topology evidence="1">Multi-pass membrane protein</topology>
    </subcellularLocation>
</comment>
<organism evidence="6 7">
    <name type="scientific">Turneriella parva (strain ATCC BAA-1111 / DSM 21527 / NCTC 11395 / H)</name>
    <name type="common">Leptospira parva</name>
    <dbReference type="NCBI Taxonomy" id="869212"/>
    <lineage>
        <taxon>Bacteria</taxon>
        <taxon>Pseudomonadati</taxon>
        <taxon>Spirochaetota</taxon>
        <taxon>Spirochaetia</taxon>
        <taxon>Leptospirales</taxon>
        <taxon>Leptospiraceae</taxon>
        <taxon>Turneriella</taxon>
    </lineage>
</organism>
<name>I4B8M2_TURPD</name>
<accession>I4B8M2</accession>
<dbReference type="PANTHER" id="PTHR10361">
    <property type="entry name" value="SODIUM-BILE ACID COTRANSPORTER"/>
    <property type="match status" value="1"/>
</dbReference>
<evidence type="ECO:0000313" key="6">
    <source>
        <dbReference type="EMBL" id="AFM13629.1"/>
    </source>
</evidence>